<organism evidence="7 8">
    <name type="scientific">Egibacter rhizosphaerae</name>
    <dbReference type="NCBI Taxonomy" id="1670831"/>
    <lineage>
        <taxon>Bacteria</taxon>
        <taxon>Bacillati</taxon>
        <taxon>Actinomycetota</taxon>
        <taxon>Nitriliruptoria</taxon>
        <taxon>Egibacterales</taxon>
        <taxon>Egibacteraceae</taxon>
        <taxon>Egibacter</taxon>
    </lineage>
</organism>
<dbReference type="InterPro" id="IPR003439">
    <property type="entry name" value="ABC_transporter-like_ATP-bd"/>
</dbReference>
<evidence type="ECO:0000259" key="6">
    <source>
        <dbReference type="PROSITE" id="PS50893"/>
    </source>
</evidence>
<dbReference type="KEGG" id="erz:ER308_15645"/>
<dbReference type="GO" id="GO:0015807">
    <property type="term" value="P:L-amino acid transport"/>
    <property type="evidence" value="ECO:0007669"/>
    <property type="project" value="TreeGrafter"/>
</dbReference>
<accession>A0A411YI19</accession>
<evidence type="ECO:0000256" key="1">
    <source>
        <dbReference type="ARBA" id="ARBA00005417"/>
    </source>
</evidence>
<reference evidence="7 8" key="1">
    <citation type="submission" date="2019-01" db="EMBL/GenBank/DDBJ databases">
        <title>Egibacter rhizosphaerae EGI 80759T.</title>
        <authorList>
            <person name="Chen D.-D."/>
            <person name="Tian Y."/>
            <person name="Jiao J.-Y."/>
            <person name="Zhang X.-T."/>
            <person name="Zhang Y.-G."/>
            <person name="Zhang Y."/>
            <person name="Xiao M."/>
            <person name="Shu W.-S."/>
            <person name="Li W.-J."/>
        </authorList>
    </citation>
    <scope>NUCLEOTIDE SEQUENCE [LARGE SCALE GENOMIC DNA]</scope>
    <source>
        <strain evidence="7 8">EGI 80759</strain>
    </source>
</reference>
<keyword evidence="3" id="KW-0547">Nucleotide-binding</keyword>
<keyword evidence="5" id="KW-0029">Amino-acid transport</keyword>
<evidence type="ECO:0000313" key="7">
    <source>
        <dbReference type="EMBL" id="QBI20863.1"/>
    </source>
</evidence>
<protein>
    <submittedName>
        <fullName evidence="7">ABC transporter ATP-binding protein</fullName>
    </submittedName>
</protein>
<dbReference type="SUPFAM" id="SSF52540">
    <property type="entry name" value="P-loop containing nucleoside triphosphate hydrolases"/>
    <property type="match status" value="1"/>
</dbReference>
<dbReference type="Proteomes" id="UP000291469">
    <property type="component" value="Chromosome"/>
</dbReference>
<sequence length="240" mass="26546">MNGLALSDVTAGYHAEDLVLNGVSLGVPKGRTTVLIGPNGSGKSTALRVLCGLLSAREGRVELDGEDVNATPPHERVRLGLGVLPQGRSVFPSLTVRQNIELGAWTFRRDRRGRRRRVEELLDRYPVLAERSEVLAGRLSGGQQRLTEIARMMMSDPDYVLIDEPGAGLAPVFVQDVYEEIRALADEGKGVLLVDQNVRKAMTLADYVYVLELGRKRQEGSPERFTEDLTGVVREWLRIE</sequence>
<dbReference type="PANTHER" id="PTHR43820">
    <property type="entry name" value="HIGH-AFFINITY BRANCHED-CHAIN AMINO ACID TRANSPORT ATP-BINDING PROTEIN LIVF"/>
    <property type="match status" value="1"/>
</dbReference>
<evidence type="ECO:0000256" key="3">
    <source>
        <dbReference type="ARBA" id="ARBA00022741"/>
    </source>
</evidence>
<comment type="similarity">
    <text evidence="1">Belongs to the ABC transporter superfamily.</text>
</comment>
<dbReference type="PROSITE" id="PS50893">
    <property type="entry name" value="ABC_TRANSPORTER_2"/>
    <property type="match status" value="1"/>
</dbReference>
<dbReference type="GO" id="GO:0015658">
    <property type="term" value="F:branched-chain amino acid transmembrane transporter activity"/>
    <property type="evidence" value="ECO:0007669"/>
    <property type="project" value="TreeGrafter"/>
</dbReference>
<dbReference type="GO" id="GO:0016887">
    <property type="term" value="F:ATP hydrolysis activity"/>
    <property type="evidence" value="ECO:0007669"/>
    <property type="project" value="InterPro"/>
</dbReference>
<evidence type="ECO:0000256" key="2">
    <source>
        <dbReference type="ARBA" id="ARBA00022448"/>
    </source>
</evidence>
<dbReference type="EMBL" id="CP036402">
    <property type="protein sequence ID" value="QBI20863.1"/>
    <property type="molecule type" value="Genomic_DNA"/>
</dbReference>
<dbReference type="Pfam" id="PF00005">
    <property type="entry name" value="ABC_tran"/>
    <property type="match status" value="1"/>
</dbReference>
<dbReference type="SMART" id="SM00382">
    <property type="entry name" value="AAA"/>
    <property type="match status" value="1"/>
</dbReference>
<name>A0A411YI19_9ACTN</name>
<dbReference type="Gene3D" id="3.40.50.300">
    <property type="entry name" value="P-loop containing nucleotide triphosphate hydrolases"/>
    <property type="match status" value="1"/>
</dbReference>
<evidence type="ECO:0000256" key="4">
    <source>
        <dbReference type="ARBA" id="ARBA00022840"/>
    </source>
</evidence>
<feature type="domain" description="ABC transporter" evidence="6">
    <location>
        <begin position="4"/>
        <end position="238"/>
    </location>
</feature>
<dbReference type="CDD" id="cd03224">
    <property type="entry name" value="ABC_TM1139_LivF_branched"/>
    <property type="match status" value="1"/>
</dbReference>
<dbReference type="OrthoDB" id="9776369at2"/>
<evidence type="ECO:0000256" key="5">
    <source>
        <dbReference type="ARBA" id="ARBA00022970"/>
    </source>
</evidence>
<evidence type="ECO:0000313" key="8">
    <source>
        <dbReference type="Proteomes" id="UP000291469"/>
    </source>
</evidence>
<keyword evidence="4 7" id="KW-0067">ATP-binding</keyword>
<dbReference type="InterPro" id="IPR052156">
    <property type="entry name" value="BCAA_Transport_ATP-bd_LivF"/>
</dbReference>
<proteinExistence type="inferred from homology"/>
<dbReference type="PANTHER" id="PTHR43820:SF6">
    <property type="entry name" value="ABC TRANSPORTER ATP-BINDING PROTEIN"/>
    <property type="match status" value="1"/>
</dbReference>
<keyword evidence="8" id="KW-1185">Reference proteome</keyword>
<dbReference type="AlphaFoldDB" id="A0A411YI19"/>
<dbReference type="GO" id="GO:0005524">
    <property type="term" value="F:ATP binding"/>
    <property type="evidence" value="ECO:0007669"/>
    <property type="project" value="UniProtKB-KW"/>
</dbReference>
<dbReference type="InterPro" id="IPR027417">
    <property type="entry name" value="P-loop_NTPase"/>
</dbReference>
<keyword evidence="2" id="KW-0813">Transport</keyword>
<gene>
    <name evidence="7" type="ORF">ER308_15645</name>
</gene>
<dbReference type="RefSeq" id="WP_131155856.1">
    <property type="nucleotide sequence ID" value="NZ_CP036402.1"/>
</dbReference>
<dbReference type="InterPro" id="IPR003593">
    <property type="entry name" value="AAA+_ATPase"/>
</dbReference>